<dbReference type="PROSITE" id="PS50928">
    <property type="entry name" value="ABC_TM1"/>
    <property type="match status" value="1"/>
</dbReference>
<proteinExistence type="inferred from homology"/>
<feature type="transmembrane region" description="Helical" evidence="7">
    <location>
        <begin position="151"/>
        <end position="176"/>
    </location>
</feature>
<dbReference type="PANTHER" id="PTHR30193">
    <property type="entry name" value="ABC TRANSPORTER PERMEASE PROTEIN"/>
    <property type="match status" value="1"/>
</dbReference>
<comment type="subcellular location">
    <subcellularLocation>
        <location evidence="1 7">Cell membrane</location>
        <topology evidence="1 7">Multi-pass membrane protein</topology>
    </subcellularLocation>
</comment>
<keyword evidence="2 7" id="KW-0813">Transport</keyword>
<comment type="caution">
    <text evidence="9">The sequence shown here is derived from an EMBL/GenBank/DDBJ whole genome shotgun (WGS) entry which is preliminary data.</text>
</comment>
<evidence type="ECO:0000313" key="9">
    <source>
        <dbReference type="EMBL" id="MBS4190611.1"/>
    </source>
</evidence>
<protein>
    <submittedName>
        <fullName evidence="9">Sugar ABC transporter permease</fullName>
    </submittedName>
</protein>
<dbReference type="CDD" id="cd06261">
    <property type="entry name" value="TM_PBP2"/>
    <property type="match status" value="1"/>
</dbReference>
<gene>
    <name evidence="9" type="ORF">KHA94_10495</name>
</gene>
<evidence type="ECO:0000256" key="1">
    <source>
        <dbReference type="ARBA" id="ARBA00004651"/>
    </source>
</evidence>
<name>A0ABS5NSS6_9BACI</name>
<dbReference type="Pfam" id="PF00528">
    <property type="entry name" value="BPD_transp_1"/>
    <property type="match status" value="1"/>
</dbReference>
<feature type="transmembrane region" description="Helical" evidence="7">
    <location>
        <begin position="255"/>
        <end position="279"/>
    </location>
</feature>
<feature type="domain" description="ABC transmembrane type-1" evidence="8">
    <location>
        <begin position="66"/>
        <end position="278"/>
    </location>
</feature>
<dbReference type="InterPro" id="IPR051393">
    <property type="entry name" value="ABC_transporter_permease"/>
</dbReference>
<keyword evidence="4 7" id="KW-0812">Transmembrane</keyword>
<feature type="transmembrane region" description="Helical" evidence="7">
    <location>
        <begin position="72"/>
        <end position="91"/>
    </location>
</feature>
<evidence type="ECO:0000256" key="3">
    <source>
        <dbReference type="ARBA" id="ARBA00022475"/>
    </source>
</evidence>
<keyword evidence="5 7" id="KW-1133">Transmembrane helix</keyword>
<evidence type="ECO:0000259" key="8">
    <source>
        <dbReference type="PROSITE" id="PS50928"/>
    </source>
</evidence>
<feature type="transmembrane region" description="Helical" evidence="7">
    <location>
        <begin position="7"/>
        <end position="25"/>
    </location>
</feature>
<reference evidence="9 10" key="1">
    <citation type="submission" date="2021-05" db="EMBL/GenBank/DDBJ databases">
        <title>Novel Bacillus species.</title>
        <authorList>
            <person name="Liu G."/>
        </authorList>
    </citation>
    <scope>NUCLEOTIDE SEQUENCE [LARGE SCALE GENOMIC DNA]</scope>
    <source>
        <strain evidence="9 10">FJAT-49705</strain>
    </source>
</reference>
<dbReference type="SUPFAM" id="SSF161098">
    <property type="entry name" value="MetI-like"/>
    <property type="match status" value="1"/>
</dbReference>
<dbReference type="RefSeq" id="WP_213102040.1">
    <property type="nucleotide sequence ID" value="NZ_JAGYPM010000002.1"/>
</dbReference>
<feature type="transmembrane region" description="Helical" evidence="7">
    <location>
        <begin position="103"/>
        <end position="123"/>
    </location>
</feature>
<dbReference type="InterPro" id="IPR000515">
    <property type="entry name" value="MetI-like"/>
</dbReference>
<dbReference type="InterPro" id="IPR035906">
    <property type="entry name" value="MetI-like_sf"/>
</dbReference>
<evidence type="ECO:0000256" key="6">
    <source>
        <dbReference type="ARBA" id="ARBA00023136"/>
    </source>
</evidence>
<evidence type="ECO:0000313" key="10">
    <source>
        <dbReference type="Proteomes" id="UP000681027"/>
    </source>
</evidence>
<dbReference type="PANTHER" id="PTHR30193:SF37">
    <property type="entry name" value="INNER MEMBRANE ABC TRANSPORTER PERMEASE PROTEIN YCJO"/>
    <property type="match status" value="1"/>
</dbReference>
<keyword evidence="6 7" id="KW-0472">Membrane</keyword>
<feature type="transmembrane region" description="Helical" evidence="7">
    <location>
        <begin position="197"/>
        <end position="219"/>
    </location>
</feature>
<comment type="similarity">
    <text evidence="7">Belongs to the binding-protein-dependent transport system permease family.</text>
</comment>
<dbReference type="Gene3D" id="1.10.3720.10">
    <property type="entry name" value="MetI-like"/>
    <property type="match status" value="1"/>
</dbReference>
<evidence type="ECO:0000256" key="4">
    <source>
        <dbReference type="ARBA" id="ARBA00022692"/>
    </source>
</evidence>
<evidence type="ECO:0000256" key="2">
    <source>
        <dbReference type="ARBA" id="ARBA00022448"/>
    </source>
</evidence>
<sequence length="289" mass="33049">MRKHQITPYIFIAPAILVFSVFYIYPLMYMGYLSFHSWNFISVEKPFVGLDNYIRIFSDPIFYETVWNTLKYAFFTVALIVIIAIPLAIWLNQKGRIFTAAQGAVFSPHIISLVSVSMIWMWIMDVDYGLLNWIVSLFGVKSVGWLTNPNVAMYSLIFVSVWKSLGYYTLIIIAALQSIPKDLYEAAAIDKASKWRVFSKITFPMLTPTIFFISIIALINSIQVFETIDIMTGGGPINSTTTLVYYIYEEGFNNFHLGTASAAGMVLLFILMLLTILYFKVLSNRVHYQ</sequence>
<dbReference type="Proteomes" id="UP000681027">
    <property type="component" value="Unassembled WGS sequence"/>
</dbReference>
<accession>A0ABS5NSS6</accession>
<keyword evidence="10" id="KW-1185">Reference proteome</keyword>
<dbReference type="EMBL" id="JAGYPM010000002">
    <property type="protein sequence ID" value="MBS4190611.1"/>
    <property type="molecule type" value="Genomic_DNA"/>
</dbReference>
<organism evidence="9 10">
    <name type="scientific">Cytobacillus citreus</name>
    <dbReference type="NCBI Taxonomy" id="2833586"/>
    <lineage>
        <taxon>Bacteria</taxon>
        <taxon>Bacillati</taxon>
        <taxon>Bacillota</taxon>
        <taxon>Bacilli</taxon>
        <taxon>Bacillales</taxon>
        <taxon>Bacillaceae</taxon>
        <taxon>Cytobacillus</taxon>
    </lineage>
</organism>
<evidence type="ECO:0000256" key="5">
    <source>
        <dbReference type="ARBA" id="ARBA00022989"/>
    </source>
</evidence>
<evidence type="ECO:0000256" key="7">
    <source>
        <dbReference type="RuleBase" id="RU363032"/>
    </source>
</evidence>
<keyword evidence="3" id="KW-1003">Cell membrane</keyword>